<feature type="compositionally biased region" description="Basic residues" evidence="1">
    <location>
        <begin position="1"/>
        <end position="12"/>
    </location>
</feature>
<sequence length="306" mass="35147">MDIRKFLKKVTHPSHESDNTESQNEHLHLTKKLKYEASEDLDIPLPGPSSEERRTYQNQNDLGFFVENTAISDDKKYDLLKNPYVPSAQYNFKNDVGVNAKRCFKRSWLSDYEWMVYSPKLKGALCKFCVLFKPVTKRGFLGSFVIKEFSNYKKLHEIAKGHQNSEWHKQSTGRASSFTKIISGEQPTVYEQLNIQERELVLENRKKFEPIISAILFCGSNDLSLRGKHSDEGNFNDLLKFRVESGDKALEDHLKTCHNKQKYTSVQTQNTLIDICAREKIINAANNSEAFSVLADETADISGHEQ</sequence>
<accession>A0A6P7FLS3</accession>
<dbReference type="PANTHER" id="PTHR45749:SF21">
    <property type="entry name" value="DUF4371 DOMAIN-CONTAINING PROTEIN"/>
    <property type="match status" value="1"/>
</dbReference>
<evidence type="ECO:0000313" key="2">
    <source>
        <dbReference type="RefSeq" id="XP_028137174.1"/>
    </source>
</evidence>
<evidence type="ECO:0000256" key="1">
    <source>
        <dbReference type="SAM" id="MobiDB-lite"/>
    </source>
</evidence>
<reference evidence="2" key="1">
    <citation type="submission" date="2025-08" db="UniProtKB">
        <authorList>
            <consortium name="RefSeq"/>
        </authorList>
    </citation>
    <scope>IDENTIFICATION</scope>
    <source>
        <tissue evidence="2">Whole insect</tissue>
    </source>
</reference>
<name>A0A6P7FLS3_DIAVI</name>
<proteinExistence type="predicted"/>
<protein>
    <submittedName>
        <fullName evidence="2">Uncharacterized protein LOC114331744</fullName>
    </submittedName>
</protein>
<dbReference type="InParanoid" id="A0A6P7FLS3"/>
<organism evidence="2">
    <name type="scientific">Diabrotica virgifera virgifera</name>
    <name type="common">western corn rootworm</name>
    <dbReference type="NCBI Taxonomy" id="50390"/>
    <lineage>
        <taxon>Eukaryota</taxon>
        <taxon>Metazoa</taxon>
        <taxon>Ecdysozoa</taxon>
        <taxon>Arthropoda</taxon>
        <taxon>Hexapoda</taxon>
        <taxon>Insecta</taxon>
        <taxon>Pterygota</taxon>
        <taxon>Neoptera</taxon>
        <taxon>Endopterygota</taxon>
        <taxon>Coleoptera</taxon>
        <taxon>Polyphaga</taxon>
        <taxon>Cucujiformia</taxon>
        <taxon>Chrysomeloidea</taxon>
        <taxon>Chrysomelidae</taxon>
        <taxon>Galerucinae</taxon>
        <taxon>Diabroticina</taxon>
        <taxon>Diabroticites</taxon>
        <taxon>Diabrotica</taxon>
    </lineage>
</organism>
<dbReference type="RefSeq" id="XP_028137174.1">
    <property type="nucleotide sequence ID" value="XM_028281373.1"/>
</dbReference>
<gene>
    <name evidence="2" type="primary">LOC114331744</name>
</gene>
<dbReference type="PANTHER" id="PTHR45749">
    <property type="match status" value="1"/>
</dbReference>
<dbReference type="AlphaFoldDB" id="A0A6P7FLS3"/>
<feature type="region of interest" description="Disordered" evidence="1">
    <location>
        <begin position="1"/>
        <end position="29"/>
    </location>
</feature>
<feature type="compositionally biased region" description="Basic and acidic residues" evidence="1">
    <location>
        <begin position="13"/>
        <end position="29"/>
    </location>
</feature>